<evidence type="ECO:0000313" key="1">
    <source>
        <dbReference type="EMBL" id="GAA1821569.1"/>
    </source>
</evidence>
<evidence type="ECO:0000313" key="2">
    <source>
        <dbReference type="Proteomes" id="UP001500218"/>
    </source>
</evidence>
<protein>
    <submittedName>
        <fullName evidence="1">Uncharacterized protein</fullName>
    </submittedName>
</protein>
<dbReference type="InterPro" id="IPR046251">
    <property type="entry name" value="DUF6284"/>
</dbReference>
<dbReference type="Proteomes" id="UP001500218">
    <property type="component" value="Unassembled WGS sequence"/>
</dbReference>
<gene>
    <name evidence="1" type="ORF">GCM10009682_47220</name>
</gene>
<name>A0ABN2MEB7_9ACTN</name>
<dbReference type="RefSeq" id="WP_344136411.1">
    <property type="nucleotide sequence ID" value="NZ_BAAALT010000182.1"/>
</dbReference>
<sequence>MITRSLSDDDGPTPADLAAIQNEWPLIEAEMDLVAAEIAILCADRPLTELDWRRLRRAEQRVSREFVAFYGAAEIERRAA</sequence>
<proteinExistence type="predicted"/>
<dbReference type="EMBL" id="BAAALT010000182">
    <property type="protein sequence ID" value="GAA1821569.1"/>
    <property type="molecule type" value="Genomic_DNA"/>
</dbReference>
<keyword evidence="2" id="KW-1185">Reference proteome</keyword>
<organism evidence="1 2">
    <name type="scientific">Luedemannella flava</name>
    <dbReference type="NCBI Taxonomy" id="349316"/>
    <lineage>
        <taxon>Bacteria</taxon>
        <taxon>Bacillati</taxon>
        <taxon>Actinomycetota</taxon>
        <taxon>Actinomycetes</taxon>
        <taxon>Micromonosporales</taxon>
        <taxon>Micromonosporaceae</taxon>
        <taxon>Luedemannella</taxon>
    </lineage>
</organism>
<dbReference type="Pfam" id="PF19801">
    <property type="entry name" value="DUF6284"/>
    <property type="match status" value="1"/>
</dbReference>
<reference evidence="1 2" key="1">
    <citation type="journal article" date="2019" name="Int. J. Syst. Evol. Microbiol.">
        <title>The Global Catalogue of Microorganisms (GCM) 10K type strain sequencing project: providing services to taxonomists for standard genome sequencing and annotation.</title>
        <authorList>
            <consortium name="The Broad Institute Genomics Platform"/>
            <consortium name="The Broad Institute Genome Sequencing Center for Infectious Disease"/>
            <person name="Wu L."/>
            <person name="Ma J."/>
        </authorList>
    </citation>
    <scope>NUCLEOTIDE SEQUENCE [LARGE SCALE GENOMIC DNA]</scope>
    <source>
        <strain evidence="1 2">JCM 13250</strain>
    </source>
</reference>
<accession>A0ABN2MEB7</accession>
<comment type="caution">
    <text evidence="1">The sequence shown here is derived from an EMBL/GenBank/DDBJ whole genome shotgun (WGS) entry which is preliminary data.</text>
</comment>